<organism evidence="12 13">
    <name type="scientific">Oligella ureolytica</name>
    <dbReference type="NCBI Taxonomy" id="90244"/>
    <lineage>
        <taxon>Bacteria</taxon>
        <taxon>Pseudomonadati</taxon>
        <taxon>Pseudomonadota</taxon>
        <taxon>Betaproteobacteria</taxon>
        <taxon>Burkholderiales</taxon>
        <taxon>Alcaligenaceae</taxon>
        <taxon>Oligella</taxon>
    </lineage>
</organism>
<evidence type="ECO:0000256" key="4">
    <source>
        <dbReference type="ARBA" id="ARBA00022679"/>
    </source>
</evidence>
<dbReference type="Gene3D" id="3.30.70.1400">
    <property type="entry name" value="Aminomethyltransferase beta-barrel domains"/>
    <property type="match status" value="1"/>
</dbReference>
<dbReference type="AlphaFoldDB" id="A0A378XF81"/>
<keyword evidence="4 7" id="KW-0808">Transferase</keyword>
<dbReference type="EMBL" id="CP065725">
    <property type="protein sequence ID" value="QPT41005.1"/>
    <property type="molecule type" value="Genomic_DNA"/>
</dbReference>
<evidence type="ECO:0000256" key="3">
    <source>
        <dbReference type="ARBA" id="ARBA00022576"/>
    </source>
</evidence>
<feature type="binding site" evidence="8">
    <location>
        <position position="201"/>
    </location>
    <ligand>
        <name>substrate</name>
    </ligand>
</feature>
<dbReference type="OrthoDB" id="9774591at2"/>
<dbReference type="RefSeq" id="WP_018574034.1">
    <property type="nucleotide sequence ID" value="NZ_CP065725.1"/>
</dbReference>
<feature type="domain" description="Aminomethyltransferase C-terminal" evidence="10">
    <location>
        <begin position="284"/>
        <end position="356"/>
    </location>
</feature>
<dbReference type="Proteomes" id="UP000594903">
    <property type="component" value="Chromosome"/>
</dbReference>
<sequence length="361" mass="39144">MTDQLKQTPLYQAHLKAGAKMVDFNGWSMPISYGSQIEEHHTVRQHAGMFDVSHMLNVEIKGAESLAFLRYLLANDVSKINGRQGRALYTCMLNEAGGVIDDLIVYYLGKDAWRLVVNAACAETDVQWIQKQIQQTKFDVQLDPRAELAVLAVQGPDARELLWQARPQWREAAGFTPFNSGFVEPEVMIARTGYTGEDGVEITLPASEALGLWQDLVAVGVKPCGLGARDTLRLEAGLNLYGADMDGGTQPSQAGLAWTVSLKDEARDFIGRLAMTDAPRHDAFVGLKLNGRGVMRAAMPVRTAEGEGVITSGTMSPSLGVSIALARLPTGVEVGSTVEVEIRGKWLAATVVDLPFLSSSK</sequence>
<reference evidence="12 13" key="1">
    <citation type="submission" date="2018-06" db="EMBL/GenBank/DDBJ databases">
        <authorList>
            <consortium name="Pathogen Informatics"/>
            <person name="Doyle S."/>
        </authorList>
    </citation>
    <scope>NUCLEOTIDE SEQUENCE [LARGE SCALE GENOMIC DNA]</scope>
    <source>
        <strain evidence="12 13">NCTC11997</strain>
    </source>
</reference>
<dbReference type="InterPro" id="IPR006223">
    <property type="entry name" value="GcvT"/>
</dbReference>
<dbReference type="FunFam" id="3.30.70.1400:FF:000001">
    <property type="entry name" value="Aminomethyltransferase"/>
    <property type="match status" value="1"/>
</dbReference>
<dbReference type="EMBL" id="UGSB01000001">
    <property type="protein sequence ID" value="SUA53430.1"/>
    <property type="molecule type" value="Genomic_DNA"/>
</dbReference>
<dbReference type="NCBIfam" id="TIGR00528">
    <property type="entry name" value="gcvT"/>
    <property type="match status" value="1"/>
</dbReference>
<evidence type="ECO:0000313" key="12">
    <source>
        <dbReference type="EMBL" id="SUA53430.1"/>
    </source>
</evidence>
<dbReference type="GO" id="GO:0008483">
    <property type="term" value="F:transaminase activity"/>
    <property type="evidence" value="ECO:0007669"/>
    <property type="project" value="UniProtKB-KW"/>
</dbReference>
<comment type="function">
    <text evidence="7">The glycine cleavage system catalyzes the degradation of glycine.</text>
</comment>
<evidence type="ECO:0000259" key="9">
    <source>
        <dbReference type="Pfam" id="PF01571"/>
    </source>
</evidence>
<keyword evidence="3 7" id="KW-0032">Aminotransferase</keyword>
<dbReference type="STRING" id="1122619.GCA_000373745_00850"/>
<dbReference type="HAMAP" id="MF_00259">
    <property type="entry name" value="GcvT"/>
    <property type="match status" value="1"/>
</dbReference>
<evidence type="ECO:0000259" key="10">
    <source>
        <dbReference type="Pfam" id="PF08669"/>
    </source>
</evidence>
<dbReference type="GO" id="GO:0005829">
    <property type="term" value="C:cytosol"/>
    <property type="evidence" value="ECO:0007669"/>
    <property type="project" value="TreeGrafter"/>
</dbReference>
<dbReference type="Pfam" id="PF01571">
    <property type="entry name" value="GCV_T"/>
    <property type="match status" value="1"/>
</dbReference>
<dbReference type="InterPro" id="IPR006222">
    <property type="entry name" value="GCVT_N"/>
</dbReference>
<dbReference type="Gene3D" id="4.10.1250.10">
    <property type="entry name" value="Aminomethyltransferase fragment"/>
    <property type="match status" value="1"/>
</dbReference>
<evidence type="ECO:0000256" key="2">
    <source>
        <dbReference type="ARBA" id="ARBA00012616"/>
    </source>
</evidence>
<reference evidence="11 14" key="2">
    <citation type="submission" date="2020-12" db="EMBL/GenBank/DDBJ databases">
        <title>FDA dAtabase for Regulatory Grade micrObial Sequences (FDA-ARGOS): Supporting development and validation of Infectious Disease Dx tests.</title>
        <authorList>
            <person name="Sproer C."/>
            <person name="Gronow S."/>
            <person name="Severitt S."/>
            <person name="Schroder I."/>
            <person name="Tallon L."/>
            <person name="Sadzewicz L."/>
            <person name="Zhao X."/>
            <person name="Boylan J."/>
            <person name="Ott S."/>
            <person name="Bowen H."/>
            <person name="Vavikolanu K."/>
            <person name="Mehta A."/>
            <person name="Aluvathingal J."/>
            <person name="Nadendla S."/>
            <person name="Lowell S."/>
            <person name="Myers T."/>
            <person name="Yan Y."/>
            <person name="Sichtig H."/>
        </authorList>
    </citation>
    <scope>NUCLEOTIDE SEQUENCE [LARGE SCALE GENOMIC DNA]</scope>
    <source>
        <strain evidence="11 14">FDAARGOS_872</strain>
    </source>
</reference>
<dbReference type="EC" id="2.1.2.10" evidence="2 7"/>
<dbReference type="InterPro" id="IPR029043">
    <property type="entry name" value="GcvT/YgfZ_C"/>
</dbReference>
<comment type="catalytic activity">
    <reaction evidence="6 7">
        <text>N(6)-[(R)-S(8)-aminomethyldihydrolipoyl]-L-lysyl-[protein] + (6S)-5,6,7,8-tetrahydrofolate = N(6)-[(R)-dihydrolipoyl]-L-lysyl-[protein] + (6R)-5,10-methylene-5,6,7,8-tetrahydrofolate + NH4(+)</text>
        <dbReference type="Rhea" id="RHEA:16945"/>
        <dbReference type="Rhea" id="RHEA-COMP:10475"/>
        <dbReference type="Rhea" id="RHEA-COMP:10492"/>
        <dbReference type="ChEBI" id="CHEBI:15636"/>
        <dbReference type="ChEBI" id="CHEBI:28938"/>
        <dbReference type="ChEBI" id="CHEBI:57453"/>
        <dbReference type="ChEBI" id="CHEBI:83100"/>
        <dbReference type="ChEBI" id="CHEBI:83143"/>
        <dbReference type="EC" id="2.1.2.10"/>
    </reaction>
</comment>
<keyword evidence="14" id="KW-1185">Reference proteome</keyword>
<evidence type="ECO:0000256" key="6">
    <source>
        <dbReference type="ARBA" id="ARBA00047665"/>
    </source>
</evidence>
<dbReference type="PANTHER" id="PTHR43757:SF2">
    <property type="entry name" value="AMINOMETHYLTRANSFERASE, MITOCHONDRIAL"/>
    <property type="match status" value="1"/>
</dbReference>
<dbReference type="Gene3D" id="3.30.1360.120">
    <property type="entry name" value="Probable tRNA modification gtpase trme, domain 1"/>
    <property type="match status" value="1"/>
</dbReference>
<dbReference type="Gene3D" id="2.40.30.110">
    <property type="entry name" value="Aminomethyltransferase beta-barrel domains"/>
    <property type="match status" value="1"/>
</dbReference>
<evidence type="ECO:0000256" key="1">
    <source>
        <dbReference type="ARBA" id="ARBA00008609"/>
    </source>
</evidence>
<dbReference type="PANTHER" id="PTHR43757">
    <property type="entry name" value="AMINOMETHYLTRANSFERASE"/>
    <property type="match status" value="1"/>
</dbReference>
<dbReference type="Proteomes" id="UP000254603">
    <property type="component" value="Unassembled WGS sequence"/>
</dbReference>
<dbReference type="SUPFAM" id="SSF103025">
    <property type="entry name" value="Folate-binding domain"/>
    <property type="match status" value="1"/>
</dbReference>
<dbReference type="InterPro" id="IPR027266">
    <property type="entry name" value="TrmE/GcvT-like"/>
</dbReference>
<accession>A0A378XF81</accession>
<evidence type="ECO:0000256" key="5">
    <source>
        <dbReference type="ARBA" id="ARBA00031395"/>
    </source>
</evidence>
<dbReference type="InterPro" id="IPR028896">
    <property type="entry name" value="GcvT/YgfZ/DmdA"/>
</dbReference>
<dbReference type="GO" id="GO:0004047">
    <property type="term" value="F:aminomethyltransferase activity"/>
    <property type="evidence" value="ECO:0007669"/>
    <property type="project" value="UniProtKB-UniRule"/>
</dbReference>
<evidence type="ECO:0000313" key="14">
    <source>
        <dbReference type="Proteomes" id="UP000594903"/>
    </source>
</evidence>
<gene>
    <name evidence="7 12" type="primary">gcvT</name>
    <name evidence="11" type="ORF">I6G29_05535</name>
    <name evidence="12" type="ORF">NCTC11997_01162</name>
</gene>
<evidence type="ECO:0000313" key="13">
    <source>
        <dbReference type="Proteomes" id="UP000254603"/>
    </source>
</evidence>
<proteinExistence type="inferred from homology"/>
<comment type="similarity">
    <text evidence="1 7">Belongs to the GcvT family.</text>
</comment>
<comment type="subunit">
    <text evidence="7">The glycine cleavage system is composed of four proteins: P, T, L and H.</text>
</comment>
<dbReference type="PIRSF" id="PIRSF006487">
    <property type="entry name" value="GcvT"/>
    <property type="match status" value="1"/>
</dbReference>
<evidence type="ECO:0000256" key="8">
    <source>
        <dbReference type="PIRSR" id="PIRSR006487-1"/>
    </source>
</evidence>
<dbReference type="InterPro" id="IPR013977">
    <property type="entry name" value="GcvT_C"/>
</dbReference>
<dbReference type="Pfam" id="PF08669">
    <property type="entry name" value="GCV_T_C"/>
    <property type="match status" value="1"/>
</dbReference>
<evidence type="ECO:0000256" key="7">
    <source>
        <dbReference type="HAMAP-Rule" id="MF_00259"/>
    </source>
</evidence>
<dbReference type="GO" id="GO:0008168">
    <property type="term" value="F:methyltransferase activity"/>
    <property type="evidence" value="ECO:0007669"/>
    <property type="project" value="UniProtKB-KW"/>
</dbReference>
<feature type="domain" description="GCVT N-terminal" evidence="9">
    <location>
        <begin position="10"/>
        <end position="263"/>
    </location>
</feature>
<protein>
    <recommendedName>
        <fullName evidence="2 7">Aminomethyltransferase</fullName>
        <ecNumber evidence="2 7">2.1.2.10</ecNumber>
    </recommendedName>
    <alternativeName>
        <fullName evidence="5 7">Glycine cleavage system T protein</fullName>
    </alternativeName>
</protein>
<dbReference type="GO" id="GO:0005960">
    <property type="term" value="C:glycine cleavage complex"/>
    <property type="evidence" value="ECO:0007669"/>
    <property type="project" value="InterPro"/>
</dbReference>
<keyword evidence="12" id="KW-0489">Methyltransferase</keyword>
<dbReference type="NCBIfam" id="NF001567">
    <property type="entry name" value="PRK00389.1"/>
    <property type="match status" value="1"/>
</dbReference>
<evidence type="ECO:0000313" key="11">
    <source>
        <dbReference type="EMBL" id="QPT41005.1"/>
    </source>
</evidence>
<dbReference type="GO" id="GO:0019464">
    <property type="term" value="P:glycine decarboxylation via glycine cleavage system"/>
    <property type="evidence" value="ECO:0007669"/>
    <property type="project" value="UniProtKB-UniRule"/>
</dbReference>
<dbReference type="InterPro" id="IPR022903">
    <property type="entry name" value="GcvT_bac"/>
</dbReference>
<dbReference type="SUPFAM" id="SSF101790">
    <property type="entry name" value="Aminomethyltransferase beta-barrel domain"/>
    <property type="match status" value="1"/>
</dbReference>
<dbReference type="GO" id="GO:0032259">
    <property type="term" value="P:methylation"/>
    <property type="evidence" value="ECO:0007669"/>
    <property type="project" value="UniProtKB-KW"/>
</dbReference>
<name>A0A378XF81_9BURK</name>